<dbReference type="EMBL" id="CASHTH010004291">
    <property type="protein sequence ID" value="CAI8055641.1"/>
    <property type="molecule type" value="Genomic_DNA"/>
</dbReference>
<evidence type="ECO:0000313" key="6">
    <source>
        <dbReference type="Proteomes" id="UP001174909"/>
    </source>
</evidence>
<evidence type="ECO:0000259" key="4">
    <source>
        <dbReference type="Pfam" id="PF23353"/>
    </source>
</evidence>
<dbReference type="GO" id="GO:0036064">
    <property type="term" value="C:ciliary basal body"/>
    <property type="evidence" value="ECO:0007669"/>
    <property type="project" value="TreeGrafter"/>
</dbReference>
<name>A0AA35TZ09_GEOBA</name>
<dbReference type="Pfam" id="PF23353">
    <property type="entry name" value="BBS2_hp"/>
    <property type="match status" value="1"/>
</dbReference>
<evidence type="ECO:0000259" key="3">
    <source>
        <dbReference type="Pfam" id="PF23351"/>
    </source>
</evidence>
<feature type="domain" description="BBS2 GAE" evidence="1">
    <location>
        <begin position="147"/>
        <end position="230"/>
    </location>
</feature>
<feature type="domain" description="BBS2 hairpin" evidence="4">
    <location>
        <begin position="339"/>
        <end position="436"/>
    </location>
</feature>
<dbReference type="GO" id="GO:0031514">
    <property type="term" value="C:motile cilium"/>
    <property type="evidence" value="ECO:0007669"/>
    <property type="project" value="TreeGrafter"/>
</dbReference>
<feature type="domain" description="BBS2 platform" evidence="2">
    <location>
        <begin position="241"/>
        <end position="326"/>
    </location>
</feature>
<dbReference type="Proteomes" id="UP001174909">
    <property type="component" value="Unassembled WGS sequence"/>
</dbReference>
<dbReference type="InterPro" id="IPR029333">
    <property type="entry name" value="BBS2_GAE_dom"/>
</dbReference>
<dbReference type="InterPro" id="IPR055380">
    <property type="entry name" value="BBS2_hp_dom"/>
</dbReference>
<dbReference type="PANTHER" id="PTHR32465:SF0">
    <property type="entry name" value="BARDET-BIEDL SYNDROME 2 PROTEIN"/>
    <property type="match status" value="1"/>
</dbReference>
<dbReference type="InterPro" id="IPR016616">
    <property type="entry name" value="Bardet-Biedl_syndrome_2_prot"/>
</dbReference>
<dbReference type="InterPro" id="IPR055379">
    <property type="entry name" value="BBS2_pf_dom"/>
</dbReference>
<dbReference type="PANTHER" id="PTHR32465">
    <property type="entry name" value="BARDET-BIEDL SYNDROME 2 PROTEIN"/>
    <property type="match status" value="1"/>
</dbReference>
<protein>
    <submittedName>
        <fullName evidence="5">Bardet-Biedl syndrome 2 protein homolog</fullName>
    </submittedName>
</protein>
<proteinExistence type="predicted"/>
<keyword evidence="6" id="KW-1185">Reference proteome</keyword>
<comment type="caution">
    <text evidence="5">The sequence shown here is derived from an EMBL/GenBank/DDBJ whole genome shotgun (WGS) entry which is preliminary data.</text>
</comment>
<dbReference type="AlphaFoldDB" id="A0AA35TZ09"/>
<accession>A0AA35TZ09</accession>
<sequence>RRSKTGEVVYKDSFGSHVAGIVQADYRGDGNVELICCSVDGEVRGYLSASTVQPGGVGGAGREEWAGQDHWKQLESLAQRKQNLLLELRNFEASEKVSRSKDPLSEISQGGQPMGVIPAGTLLRTEFSAFLPDGGGGGGGGGGKLAPHIELSVEATNDTVIRAVVIFAEGLFEGESHIIHPPSGKLGSCVKVPLLPDKDLAVDLSIQAFVGHPTSTQFHVFEATRRLPQFSLYIPCPLATEPHPQGRVAFNVPERLETVTGWLNDSFMYGAGEDSVLTPYLHVAFLSLRSSFPLILSFKPAQNGAFTIETDDLDLAGDIIQSLASYVGLTDLSVTASFPQQMKELRDVLEQVEELHKIRQKLSAEMADNSALIRNLVVRAEDARIMNDMGNMKKAYFQLYELNKDLMLGYNIRSNNHLELLECLRIVNQAIQKTGNLRVGKPKAQLIAACRAAIKNKDNDTLIKTMMNGAS</sequence>
<dbReference type="Pfam" id="PF14782">
    <property type="entry name" value="BBS2_GAE"/>
    <property type="match status" value="1"/>
</dbReference>
<dbReference type="Pfam" id="PF23351">
    <property type="entry name" value="BBS2_CtH"/>
    <property type="match status" value="1"/>
</dbReference>
<organism evidence="5 6">
    <name type="scientific">Geodia barretti</name>
    <name type="common">Barrett's horny sponge</name>
    <dbReference type="NCBI Taxonomy" id="519541"/>
    <lineage>
        <taxon>Eukaryota</taxon>
        <taxon>Metazoa</taxon>
        <taxon>Porifera</taxon>
        <taxon>Demospongiae</taxon>
        <taxon>Heteroscleromorpha</taxon>
        <taxon>Tetractinellida</taxon>
        <taxon>Astrophorina</taxon>
        <taxon>Geodiidae</taxon>
        <taxon>Geodia</taxon>
    </lineage>
</organism>
<dbReference type="GO" id="GO:0016020">
    <property type="term" value="C:membrane"/>
    <property type="evidence" value="ECO:0007669"/>
    <property type="project" value="TreeGrafter"/>
</dbReference>
<feature type="non-terminal residue" evidence="5">
    <location>
        <position position="1"/>
    </location>
</feature>
<feature type="domain" description="BBS2 C-terminal helix bundle" evidence="3">
    <location>
        <begin position="441"/>
        <end position="466"/>
    </location>
</feature>
<reference evidence="5" key="1">
    <citation type="submission" date="2023-03" db="EMBL/GenBank/DDBJ databases">
        <authorList>
            <person name="Steffen K."/>
            <person name="Cardenas P."/>
        </authorList>
    </citation>
    <scope>NUCLEOTIDE SEQUENCE</scope>
</reference>
<evidence type="ECO:0000259" key="2">
    <source>
        <dbReference type="Pfam" id="PF23350"/>
    </source>
</evidence>
<evidence type="ECO:0000313" key="5">
    <source>
        <dbReference type="EMBL" id="CAI8055641.1"/>
    </source>
</evidence>
<dbReference type="GO" id="GO:0034464">
    <property type="term" value="C:BBSome"/>
    <property type="evidence" value="ECO:0007669"/>
    <property type="project" value="InterPro"/>
</dbReference>
<evidence type="ECO:0000259" key="1">
    <source>
        <dbReference type="Pfam" id="PF14782"/>
    </source>
</evidence>
<gene>
    <name evidence="5" type="ORF">GBAR_LOCUS30359</name>
</gene>
<dbReference type="InterPro" id="IPR055381">
    <property type="entry name" value="BBS2_CtH_dom"/>
</dbReference>
<dbReference type="GO" id="GO:1905515">
    <property type="term" value="P:non-motile cilium assembly"/>
    <property type="evidence" value="ECO:0007669"/>
    <property type="project" value="InterPro"/>
</dbReference>
<dbReference type="Pfam" id="PF23350">
    <property type="entry name" value="BBS2_pf"/>
    <property type="match status" value="1"/>
</dbReference>